<sequence>MSVGVDIEAQTAQFECMRKLWTPLPDQADGTDAFNSQTLVVLANIAAIISIKPLLFNHTTTQNVRTTRTITMHYKY</sequence>
<reference evidence="1 2" key="1">
    <citation type="submission" date="2019-10" db="EMBL/GenBank/DDBJ databases">
        <title>Assembly and Annotation for the nematode Trichostrongylus colubriformis.</title>
        <authorList>
            <person name="Martin J."/>
        </authorList>
    </citation>
    <scope>NUCLEOTIDE SEQUENCE [LARGE SCALE GENOMIC DNA]</scope>
    <source>
        <strain evidence="1">G859</strain>
        <tissue evidence="1">Whole worm</tissue>
    </source>
</reference>
<evidence type="ECO:0000313" key="1">
    <source>
        <dbReference type="EMBL" id="KAK5984617.1"/>
    </source>
</evidence>
<proteinExistence type="predicted"/>
<dbReference type="Proteomes" id="UP001331761">
    <property type="component" value="Unassembled WGS sequence"/>
</dbReference>
<evidence type="ECO:0000313" key="2">
    <source>
        <dbReference type="Proteomes" id="UP001331761"/>
    </source>
</evidence>
<comment type="caution">
    <text evidence="1">The sequence shown here is derived from an EMBL/GenBank/DDBJ whole genome shotgun (WGS) entry which is preliminary data.</text>
</comment>
<organism evidence="1 2">
    <name type="scientific">Trichostrongylus colubriformis</name>
    <name type="common">Black scour worm</name>
    <dbReference type="NCBI Taxonomy" id="6319"/>
    <lineage>
        <taxon>Eukaryota</taxon>
        <taxon>Metazoa</taxon>
        <taxon>Ecdysozoa</taxon>
        <taxon>Nematoda</taxon>
        <taxon>Chromadorea</taxon>
        <taxon>Rhabditida</taxon>
        <taxon>Rhabditina</taxon>
        <taxon>Rhabditomorpha</taxon>
        <taxon>Strongyloidea</taxon>
        <taxon>Trichostrongylidae</taxon>
        <taxon>Trichostrongylus</taxon>
    </lineage>
</organism>
<keyword evidence="2" id="KW-1185">Reference proteome</keyword>
<dbReference type="EMBL" id="WIXE01002663">
    <property type="protein sequence ID" value="KAK5984617.1"/>
    <property type="molecule type" value="Genomic_DNA"/>
</dbReference>
<gene>
    <name evidence="1" type="ORF">GCK32_019146</name>
</gene>
<dbReference type="AlphaFoldDB" id="A0AAN8IX22"/>
<protein>
    <submittedName>
        <fullName evidence="1">Uncharacterized protein</fullName>
    </submittedName>
</protein>
<name>A0AAN8IX22_TRICO</name>
<accession>A0AAN8IX22</accession>